<dbReference type="RefSeq" id="WP_090060884.1">
    <property type="nucleotide sequence ID" value="NZ_FORH01000004.1"/>
</dbReference>
<keyword evidence="8" id="KW-0346">Stress response</keyword>
<dbReference type="AlphaFoldDB" id="A0A1I3S9P0"/>
<feature type="domain" description="C-type lysozyme inhibitor" evidence="7">
    <location>
        <begin position="38"/>
        <end position="91"/>
    </location>
</feature>
<keyword evidence="9" id="KW-1185">Reference proteome</keyword>
<feature type="signal peptide" evidence="5">
    <location>
        <begin position="1"/>
        <end position="19"/>
    </location>
</feature>
<reference evidence="9" key="1">
    <citation type="submission" date="2016-10" db="EMBL/GenBank/DDBJ databases">
        <authorList>
            <person name="Varghese N."/>
            <person name="Submissions S."/>
        </authorList>
    </citation>
    <scope>NUCLEOTIDE SEQUENCE [LARGE SCALE GENOMIC DNA]</scope>
    <source>
        <strain evidence="9">DSM 26471</strain>
    </source>
</reference>
<sequence>MVRFSHILIFTLLAAPAVAEVPFGFSTRVACDAQHGVVGFAKEVAVLALGEDQIPLSQAISASGARYVSGEGDVEFWIKGDAASLEIGGASQSCTLTQRPWVARGNEPGWLITVADGRLKALLEYGTRELELTPPEAELRDGALWYDLPEMEITVEKALCHDDMTGRPYPEQVMLDLEGTTLRGCAGNTMDLLTGREWRIEDIMGQGVVDNSQTTLLVGADGHLSGKASCNRYMGQMGLTGEGLDIGPLASTRMMCPEALMAQETRYLSALQSVDRFDIDETGALVLYSLDQAVITARR</sequence>
<evidence type="ECO:0000256" key="3">
    <source>
        <dbReference type="ARBA" id="ARBA00023139"/>
    </source>
</evidence>
<keyword evidence="4" id="KW-0449">Lipoprotein</keyword>
<name>A0A1I3S9P0_9RHOB</name>
<evidence type="ECO:0000259" key="6">
    <source>
        <dbReference type="Pfam" id="PF03724"/>
    </source>
</evidence>
<keyword evidence="2" id="KW-0472">Membrane</keyword>
<keyword evidence="3" id="KW-0564">Palmitate</keyword>
<dbReference type="OrthoDB" id="9809132at2"/>
<dbReference type="EMBL" id="FORH01000004">
    <property type="protein sequence ID" value="SFJ54329.1"/>
    <property type="molecule type" value="Genomic_DNA"/>
</dbReference>
<evidence type="ECO:0000256" key="2">
    <source>
        <dbReference type="ARBA" id="ARBA00023136"/>
    </source>
</evidence>
<dbReference type="STRING" id="588602.SAMN04487991_2352"/>
<dbReference type="Gene3D" id="2.40.128.270">
    <property type="match status" value="1"/>
</dbReference>
<dbReference type="Pfam" id="PF03724">
    <property type="entry name" value="META"/>
    <property type="match status" value="1"/>
</dbReference>
<dbReference type="InterPro" id="IPR053147">
    <property type="entry name" value="Hsp_HslJ-like"/>
</dbReference>
<feature type="domain" description="DUF306" evidence="6">
    <location>
        <begin position="193"/>
        <end position="293"/>
    </location>
</feature>
<evidence type="ECO:0000256" key="1">
    <source>
        <dbReference type="ARBA" id="ARBA00022729"/>
    </source>
</evidence>
<evidence type="ECO:0000259" key="7">
    <source>
        <dbReference type="Pfam" id="PF09864"/>
    </source>
</evidence>
<dbReference type="Pfam" id="PF09864">
    <property type="entry name" value="MliC"/>
    <property type="match status" value="1"/>
</dbReference>
<proteinExistence type="predicted"/>
<evidence type="ECO:0000313" key="8">
    <source>
        <dbReference type="EMBL" id="SFJ54329.1"/>
    </source>
</evidence>
<dbReference type="InterPro" id="IPR038670">
    <property type="entry name" value="HslJ-like_sf"/>
</dbReference>
<gene>
    <name evidence="8" type="ORF">SAMN04487991_2352</name>
</gene>
<dbReference type="Gene3D" id="2.40.128.200">
    <property type="match status" value="1"/>
</dbReference>
<dbReference type="PANTHER" id="PTHR35535:SF1">
    <property type="entry name" value="HEAT SHOCK PROTEIN HSLJ"/>
    <property type="match status" value="1"/>
</dbReference>
<organism evidence="8 9">
    <name type="scientific">Celeribacter neptunius</name>
    <dbReference type="NCBI Taxonomy" id="588602"/>
    <lineage>
        <taxon>Bacteria</taxon>
        <taxon>Pseudomonadati</taxon>
        <taxon>Pseudomonadota</taxon>
        <taxon>Alphaproteobacteria</taxon>
        <taxon>Rhodobacterales</taxon>
        <taxon>Roseobacteraceae</taxon>
        <taxon>Celeribacter</taxon>
    </lineage>
</organism>
<feature type="chain" id="PRO_5011595329" evidence="5">
    <location>
        <begin position="20"/>
        <end position="299"/>
    </location>
</feature>
<evidence type="ECO:0000256" key="4">
    <source>
        <dbReference type="ARBA" id="ARBA00023288"/>
    </source>
</evidence>
<dbReference type="PANTHER" id="PTHR35535">
    <property type="entry name" value="HEAT SHOCK PROTEIN HSLJ"/>
    <property type="match status" value="1"/>
</dbReference>
<evidence type="ECO:0000256" key="5">
    <source>
        <dbReference type="SAM" id="SignalP"/>
    </source>
</evidence>
<dbReference type="SUPFAM" id="SSF141488">
    <property type="entry name" value="YdhA-like"/>
    <property type="match status" value="1"/>
</dbReference>
<evidence type="ECO:0000313" key="9">
    <source>
        <dbReference type="Proteomes" id="UP000199630"/>
    </source>
</evidence>
<keyword evidence="1 5" id="KW-0732">Signal</keyword>
<dbReference type="InterPro" id="IPR036328">
    <property type="entry name" value="MliC_sf"/>
</dbReference>
<dbReference type="InterPro" id="IPR005184">
    <property type="entry name" value="DUF306_Meta_HslJ"/>
</dbReference>
<dbReference type="Proteomes" id="UP000199630">
    <property type="component" value="Unassembled WGS sequence"/>
</dbReference>
<protein>
    <submittedName>
        <fullName evidence="8">Heat shock protein HslJ</fullName>
    </submittedName>
</protein>
<accession>A0A1I3S9P0</accession>
<dbReference type="InterPro" id="IPR018660">
    <property type="entry name" value="MliC"/>
</dbReference>